<feature type="domain" description="Major facilitator superfamily (MFS) profile" evidence="7">
    <location>
        <begin position="53"/>
        <end position="572"/>
    </location>
</feature>
<dbReference type="PANTHER" id="PTHR23501:SF195">
    <property type="entry name" value="PEP5"/>
    <property type="match status" value="1"/>
</dbReference>
<dbReference type="VEuPathDB" id="FungiDB:PV10_06314"/>
<comment type="subcellular location">
    <subcellularLocation>
        <location evidence="1">Membrane</location>
        <topology evidence="1">Multi-pass membrane protein</topology>
    </subcellularLocation>
</comment>
<evidence type="ECO:0000259" key="7">
    <source>
        <dbReference type="PROSITE" id="PS50850"/>
    </source>
</evidence>
<dbReference type="SUPFAM" id="SSF103473">
    <property type="entry name" value="MFS general substrate transporter"/>
    <property type="match status" value="1"/>
</dbReference>
<feature type="transmembrane region" description="Helical" evidence="6">
    <location>
        <begin position="147"/>
        <end position="168"/>
    </location>
</feature>
<feature type="transmembrane region" description="Helical" evidence="6">
    <location>
        <begin position="456"/>
        <end position="478"/>
    </location>
</feature>
<feature type="transmembrane region" description="Helical" evidence="6">
    <location>
        <begin position="548"/>
        <end position="567"/>
    </location>
</feature>
<evidence type="ECO:0000256" key="3">
    <source>
        <dbReference type="ARBA" id="ARBA00022692"/>
    </source>
</evidence>
<dbReference type="GO" id="GO:0022857">
    <property type="term" value="F:transmembrane transporter activity"/>
    <property type="evidence" value="ECO:0007669"/>
    <property type="project" value="InterPro"/>
</dbReference>
<dbReference type="InterPro" id="IPR053791">
    <property type="entry name" value="MFS_Tri12-like"/>
</dbReference>
<protein>
    <recommendedName>
        <fullName evidence="7">Major facilitator superfamily (MFS) profile domain-containing protein</fullName>
    </recommendedName>
</protein>
<evidence type="ECO:0000313" key="8">
    <source>
        <dbReference type="EMBL" id="RVX66294.1"/>
    </source>
</evidence>
<evidence type="ECO:0000256" key="4">
    <source>
        <dbReference type="ARBA" id="ARBA00022989"/>
    </source>
</evidence>
<gene>
    <name evidence="8" type="ORF">B0A52_09725</name>
</gene>
<feature type="transmembrane region" description="Helical" evidence="6">
    <location>
        <begin position="180"/>
        <end position="202"/>
    </location>
</feature>
<feature type="transmembrane region" description="Helical" evidence="6">
    <location>
        <begin position="91"/>
        <end position="110"/>
    </location>
</feature>
<evidence type="ECO:0000256" key="6">
    <source>
        <dbReference type="SAM" id="Phobius"/>
    </source>
</evidence>
<dbReference type="GO" id="GO:0005886">
    <property type="term" value="C:plasma membrane"/>
    <property type="evidence" value="ECO:0007669"/>
    <property type="project" value="TreeGrafter"/>
</dbReference>
<dbReference type="EMBL" id="NAJM01000064">
    <property type="protein sequence ID" value="RVX66294.1"/>
    <property type="molecule type" value="Genomic_DNA"/>
</dbReference>
<feature type="transmembrane region" description="Helical" evidence="6">
    <location>
        <begin position="287"/>
        <end position="306"/>
    </location>
</feature>
<sequence>MKLQSFAADDGEPPETVLVEDVKARSSEKVGTDPIHNDLVYDDIEHEPELHIRTWIALASMWLYNYVIVFALLSPPAVISYIGSSLDATDVQIWVLSSLTLPQAVLAPLLSSISDVFQIRKVLMILLIAISFIGAAIAPGSQSISRLIGAQVMISFGFSAAPLGYAIPSEILPRKWRPMGQVWINIAAALASCTGPLIIGALTKANPVDGWRKFWWIQMGLWGACGLGILFGYRPPKRHTRLDHLGFLEKISHLDLPGYVLFAAGLSLFLVGLTLGGEQYAWTNSRVLGTLVTGLVVLVCFGIYEWKGTSTGFLHHDLFGGDHGMGRTFAISVWLIFAEGILLFSYVGFYPILNLSLFEQDPFLLVARQQPYWIACLLSTPVWGFISTRLRRLKEPLTVAFLIFTGGIVGMSTIQPDDDTSTLALAGLAGVGFGGLIIIIIAMVQLSTPHHLIATATAVTVSSRSVAAAVFTAIYATAFTHRLKEKLPSYVAVAALKAGLPATSLEGFVAALVENDQAALANIQGLTPGIVSAGVAALKQAYADSVRVVFIIAAPFGVVAAISCWFTSDMRKTMNYKVDAPVENLKSKMTERHRLEGVSE</sequence>
<feature type="transmembrane region" description="Helical" evidence="6">
    <location>
        <begin position="397"/>
        <end position="415"/>
    </location>
</feature>
<dbReference type="OrthoDB" id="2587356at2759"/>
<dbReference type="InterPro" id="IPR010573">
    <property type="entry name" value="MFS_Str1/Tri12-like"/>
</dbReference>
<feature type="transmembrane region" description="Helical" evidence="6">
    <location>
        <begin position="55"/>
        <end position="79"/>
    </location>
</feature>
<organism evidence="8 9">
    <name type="scientific">Exophiala mesophila</name>
    <name type="common">Black yeast-like fungus</name>
    <dbReference type="NCBI Taxonomy" id="212818"/>
    <lineage>
        <taxon>Eukaryota</taxon>
        <taxon>Fungi</taxon>
        <taxon>Dikarya</taxon>
        <taxon>Ascomycota</taxon>
        <taxon>Pezizomycotina</taxon>
        <taxon>Eurotiomycetes</taxon>
        <taxon>Chaetothyriomycetidae</taxon>
        <taxon>Chaetothyriales</taxon>
        <taxon>Herpotrichiellaceae</taxon>
        <taxon>Exophiala</taxon>
    </lineage>
</organism>
<evidence type="ECO:0000256" key="1">
    <source>
        <dbReference type="ARBA" id="ARBA00004141"/>
    </source>
</evidence>
<reference evidence="8 9" key="1">
    <citation type="submission" date="2017-03" db="EMBL/GenBank/DDBJ databases">
        <title>Genomes of endolithic fungi from Antarctica.</title>
        <authorList>
            <person name="Coleine C."/>
            <person name="Masonjones S."/>
            <person name="Stajich J.E."/>
        </authorList>
    </citation>
    <scope>NUCLEOTIDE SEQUENCE [LARGE SCALE GENOMIC DNA]</scope>
    <source>
        <strain evidence="8 9">CCFEE 6314</strain>
    </source>
</reference>
<dbReference type="PROSITE" id="PS50850">
    <property type="entry name" value="MFS"/>
    <property type="match status" value="1"/>
</dbReference>
<comment type="caution">
    <text evidence="8">The sequence shown here is derived from an EMBL/GenBank/DDBJ whole genome shotgun (WGS) entry which is preliminary data.</text>
</comment>
<proteinExistence type="predicted"/>
<feature type="transmembrane region" description="Helical" evidence="6">
    <location>
        <begin position="372"/>
        <end position="390"/>
    </location>
</feature>
<dbReference type="InterPro" id="IPR036259">
    <property type="entry name" value="MFS_trans_sf"/>
</dbReference>
<keyword evidence="4 6" id="KW-1133">Transmembrane helix</keyword>
<dbReference type="InterPro" id="IPR020846">
    <property type="entry name" value="MFS_dom"/>
</dbReference>
<dbReference type="Gene3D" id="1.20.1250.20">
    <property type="entry name" value="MFS general substrate transporter like domains"/>
    <property type="match status" value="2"/>
</dbReference>
<accession>A0A438MT94</accession>
<dbReference type="AlphaFoldDB" id="A0A438MT94"/>
<evidence type="ECO:0000313" key="9">
    <source>
        <dbReference type="Proteomes" id="UP000288859"/>
    </source>
</evidence>
<feature type="transmembrane region" description="Helical" evidence="6">
    <location>
        <begin position="254"/>
        <end position="275"/>
    </location>
</feature>
<feature type="transmembrane region" description="Helical" evidence="6">
    <location>
        <begin position="421"/>
        <end position="444"/>
    </location>
</feature>
<name>A0A438MT94_EXOME</name>
<dbReference type="PANTHER" id="PTHR23501">
    <property type="entry name" value="MAJOR FACILITATOR SUPERFAMILY"/>
    <property type="match status" value="1"/>
</dbReference>
<keyword evidence="3 6" id="KW-0812">Transmembrane</keyword>
<dbReference type="Proteomes" id="UP000288859">
    <property type="component" value="Unassembled WGS sequence"/>
</dbReference>
<feature type="transmembrane region" description="Helical" evidence="6">
    <location>
        <begin position="327"/>
        <end position="352"/>
    </location>
</feature>
<dbReference type="CDD" id="cd06179">
    <property type="entry name" value="MFS_TRI12_like"/>
    <property type="match status" value="1"/>
</dbReference>
<feature type="transmembrane region" description="Helical" evidence="6">
    <location>
        <begin position="122"/>
        <end position="141"/>
    </location>
</feature>
<dbReference type="Pfam" id="PF06609">
    <property type="entry name" value="TRI12"/>
    <property type="match status" value="1"/>
</dbReference>
<keyword evidence="5 6" id="KW-0472">Membrane</keyword>
<evidence type="ECO:0000256" key="2">
    <source>
        <dbReference type="ARBA" id="ARBA00022448"/>
    </source>
</evidence>
<evidence type="ECO:0000256" key="5">
    <source>
        <dbReference type="ARBA" id="ARBA00023136"/>
    </source>
</evidence>
<keyword evidence="2" id="KW-0813">Transport</keyword>
<feature type="transmembrane region" description="Helical" evidence="6">
    <location>
        <begin position="214"/>
        <end position="233"/>
    </location>
</feature>